<evidence type="ECO:0000256" key="1">
    <source>
        <dbReference type="SAM" id="MobiDB-lite"/>
    </source>
</evidence>
<feature type="transmembrane region" description="Helical" evidence="2">
    <location>
        <begin position="195"/>
        <end position="216"/>
    </location>
</feature>
<dbReference type="Proteomes" id="UP001146120">
    <property type="component" value="Unassembled WGS sequence"/>
</dbReference>
<feature type="transmembrane region" description="Helical" evidence="2">
    <location>
        <begin position="101"/>
        <end position="123"/>
    </location>
</feature>
<accession>A0AAV2YDI1</accession>
<evidence type="ECO:0000256" key="2">
    <source>
        <dbReference type="SAM" id="Phobius"/>
    </source>
</evidence>
<dbReference type="Pfam" id="PF12400">
    <property type="entry name" value="STIMATE"/>
    <property type="match status" value="1"/>
</dbReference>
<reference evidence="3" key="1">
    <citation type="submission" date="2022-11" db="EMBL/GenBank/DDBJ databases">
        <authorList>
            <person name="Morgan W.R."/>
            <person name="Tartar A."/>
        </authorList>
    </citation>
    <scope>NUCLEOTIDE SEQUENCE</scope>
    <source>
        <strain evidence="3">ARSEF 373</strain>
    </source>
</reference>
<comment type="caution">
    <text evidence="3">The sequence shown here is derived from an EMBL/GenBank/DDBJ whole genome shotgun (WGS) entry which is preliminary data.</text>
</comment>
<dbReference type="PANTHER" id="PTHR31735:SF1">
    <property type="entry name" value="VACUOLAR MEMBRANE PROTEIN YPL162C"/>
    <property type="match status" value="1"/>
</dbReference>
<feature type="compositionally biased region" description="Polar residues" evidence="1">
    <location>
        <begin position="258"/>
        <end position="269"/>
    </location>
</feature>
<feature type="transmembrane region" description="Helical" evidence="2">
    <location>
        <begin position="62"/>
        <end position="81"/>
    </location>
</feature>
<evidence type="ECO:0000313" key="4">
    <source>
        <dbReference type="Proteomes" id="UP001146120"/>
    </source>
</evidence>
<feature type="transmembrane region" description="Helical" evidence="2">
    <location>
        <begin position="20"/>
        <end position="41"/>
    </location>
</feature>
<dbReference type="PANTHER" id="PTHR31735">
    <property type="entry name" value="VACUOLAR MEMBRANE PROTEIN YPL162C"/>
    <property type="match status" value="1"/>
</dbReference>
<evidence type="ECO:0000313" key="3">
    <source>
        <dbReference type="EMBL" id="DAZ92415.1"/>
    </source>
</evidence>
<evidence type="ECO:0008006" key="5">
    <source>
        <dbReference type="Google" id="ProtNLM"/>
    </source>
</evidence>
<organism evidence="3 4">
    <name type="scientific">Lagenidium giganteum</name>
    <dbReference type="NCBI Taxonomy" id="4803"/>
    <lineage>
        <taxon>Eukaryota</taxon>
        <taxon>Sar</taxon>
        <taxon>Stramenopiles</taxon>
        <taxon>Oomycota</taxon>
        <taxon>Peronosporomycetes</taxon>
        <taxon>Pythiales</taxon>
        <taxon>Pythiaceae</taxon>
    </lineage>
</organism>
<keyword evidence="2" id="KW-0812">Transmembrane</keyword>
<protein>
    <recommendedName>
        <fullName evidence="5">Vacuolar membrane protein</fullName>
    </recommendedName>
</protein>
<dbReference type="AlphaFoldDB" id="A0AAV2YDI1"/>
<gene>
    <name evidence="3" type="ORF">N0F65_000199</name>
</gene>
<name>A0AAV2YDI1_9STRA</name>
<feature type="transmembrane region" description="Helical" evidence="2">
    <location>
        <begin position="154"/>
        <end position="175"/>
    </location>
</feature>
<proteinExistence type="predicted"/>
<keyword evidence="4" id="KW-1185">Reference proteome</keyword>
<keyword evidence="2" id="KW-0472">Membrane</keyword>
<dbReference type="InterPro" id="IPR022127">
    <property type="entry name" value="STIMATE/YPL162C"/>
</dbReference>
<dbReference type="GO" id="GO:0016020">
    <property type="term" value="C:membrane"/>
    <property type="evidence" value="ECO:0007669"/>
    <property type="project" value="TreeGrafter"/>
</dbReference>
<dbReference type="EMBL" id="DAKRPA010000436">
    <property type="protein sequence ID" value="DAZ92415.1"/>
    <property type="molecule type" value="Genomic_DNA"/>
</dbReference>
<keyword evidence="2" id="KW-1133">Transmembrane helix</keyword>
<feature type="region of interest" description="Disordered" evidence="1">
    <location>
        <begin position="232"/>
        <end position="278"/>
    </location>
</feature>
<sequence length="278" mass="31406">MEPEDVWDEDGNLQECKLLGGGFAHLLQVLLGIIALSVLVIKRMYEVPQRPLRVWAFDASKQMVGAGFAHVANLVIALMLYQYEHDREREAAKNVDQCAFYFVNFTMDTTFGVLLNWLILAAFSQAAVKFNWTSQRTPGDYGNPPRVSLWLKQLSAWILVIFVTKMIIAFIILLLEQPLSACAIWLFKPLQPYPRVELAIVMIACPCLMNALQFWVQDNFLKKDMKKGDMIKDTESPEELDDVAQPSTSKAAAKKLNLSPTAKKLNTSPTKKRLNSPV</sequence>
<reference evidence="3" key="2">
    <citation type="journal article" date="2023" name="Microbiol Resour">
        <title>Decontamination and Annotation of the Draft Genome Sequence of the Oomycete Lagenidium giganteum ARSEF 373.</title>
        <authorList>
            <person name="Morgan W.R."/>
            <person name="Tartar A."/>
        </authorList>
    </citation>
    <scope>NUCLEOTIDE SEQUENCE</scope>
    <source>
        <strain evidence="3">ARSEF 373</strain>
    </source>
</reference>